<name>A0ABW5WBG9_9PSEU</name>
<dbReference type="RefSeq" id="WP_377390209.1">
    <property type="nucleotide sequence ID" value="NZ_JBHSAN010000021.1"/>
</dbReference>
<reference evidence="6" key="1">
    <citation type="journal article" date="2019" name="Int. J. Syst. Evol. Microbiol.">
        <title>The Global Catalogue of Microorganisms (GCM) 10K type strain sequencing project: providing services to taxonomists for standard genome sequencing and annotation.</title>
        <authorList>
            <consortium name="The Broad Institute Genomics Platform"/>
            <consortium name="The Broad Institute Genome Sequencing Center for Infectious Disease"/>
            <person name="Wu L."/>
            <person name="Ma J."/>
        </authorList>
    </citation>
    <scope>NUCLEOTIDE SEQUENCE [LARGE SCALE GENOMIC DNA]</scope>
    <source>
        <strain evidence="6">IBRC-M 10906</strain>
    </source>
</reference>
<evidence type="ECO:0000313" key="5">
    <source>
        <dbReference type="EMBL" id="MFD2800437.1"/>
    </source>
</evidence>
<evidence type="ECO:0000256" key="4">
    <source>
        <dbReference type="ARBA" id="ARBA00022729"/>
    </source>
</evidence>
<dbReference type="PROSITE" id="PS51257">
    <property type="entry name" value="PROKAR_LIPOPROTEIN"/>
    <property type="match status" value="1"/>
</dbReference>
<keyword evidence="6" id="KW-1185">Reference proteome</keyword>
<accession>A0ABW5WBG9</accession>
<dbReference type="SUPFAM" id="SSF53807">
    <property type="entry name" value="Helical backbone' metal receptor"/>
    <property type="match status" value="1"/>
</dbReference>
<dbReference type="PANTHER" id="PTHR42953">
    <property type="entry name" value="HIGH-AFFINITY ZINC UPTAKE SYSTEM PROTEIN ZNUA-RELATED"/>
    <property type="match status" value="1"/>
</dbReference>
<protein>
    <submittedName>
        <fullName evidence="5">Metal ABC transporter solute-binding protein, Zn/Mn family</fullName>
    </submittedName>
</protein>
<evidence type="ECO:0000256" key="3">
    <source>
        <dbReference type="ARBA" id="ARBA00022723"/>
    </source>
</evidence>
<evidence type="ECO:0000313" key="6">
    <source>
        <dbReference type="Proteomes" id="UP001597478"/>
    </source>
</evidence>
<evidence type="ECO:0000256" key="1">
    <source>
        <dbReference type="ARBA" id="ARBA00004196"/>
    </source>
</evidence>
<dbReference type="Gene3D" id="3.40.50.1980">
    <property type="entry name" value="Nitrogenase molybdenum iron protein domain"/>
    <property type="match status" value="2"/>
</dbReference>
<proteinExistence type="predicted"/>
<dbReference type="InterPro" id="IPR006127">
    <property type="entry name" value="ZnuA-like"/>
</dbReference>
<organism evidence="5 6">
    <name type="scientific">Prauserella oleivorans</name>
    <dbReference type="NCBI Taxonomy" id="1478153"/>
    <lineage>
        <taxon>Bacteria</taxon>
        <taxon>Bacillati</taxon>
        <taxon>Actinomycetota</taxon>
        <taxon>Actinomycetes</taxon>
        <taxon>Pseudonocardiales</taxon>
        <taxon>Pseudonocardiaceae</taxon>
        <taxon>Prauserella</taxon>
    </lineage>
</organism>
<keyword evidence="4" id="KW-0732">Signal</keyword>
<sequence>MTSSRMPRLFALPAATALVLGLTGCGSGDAGRDTSGGAAGGTDAKINVVASTIVWGSVLAAVGGDQVSVTSIIKDPVADPHSYETTPADALAAEAAQLTLANGGGYDDFFGKLADQAPNARKLVAYDIGATGDENEHVWYSFAVVEKVADEIAAQLGQLKPGAAQTFTANANTFKAKVDKLESKAAQIGTARSGLKVIATEPIAHYLLKTAKVADATPSEFSEAIEEETDVPPAALAEVKDLISGEQVTAVVNNVQTVTPVTSQVVDDAKKVGLPVVDVTETLPTGVTDYISWMTGEVDALANALKS</sequence>
<evidence type="ECO:0000256" key="2">
    <source>
        <dbReference type="ARBA" id="ARBA00022448"/>
    </source>
</evidence>
<dbReference type="PANTHER" id="PTHR42953:SF1">
    <property type="entry name" value="METAL-BINDING PROTEIN HI_0362-RELATED"/>
    <property type="match status" value="1"/>
</dbReference>
<dbReference type="EMBL" id="JBHUOF010000016">
    <property type="protein sequence ID" value="MFD2800437.1"/>
    <property type="molecule type" value="Genomic_DNA"/>
</dbReference>
<gene>
    <name evidence="5" type="ORF">ACFS2C_13620</name>
</gene>
<keyword evidence="2" id="KW-0813">Transport</keyword>
<dbReference type="InterPro" id="IPR050492">
    <property type="entry name" value="Bact_metal-bind_prot9"/>
</dbReference>
<keyword evidence="3" id="KW-0479">Metal-binding</keyword>
<comment type="subcellular location">
    <subcellularLocation>
        <location evidence="1">Cell envelope</location>
    </subcellularLocation>
</comment>
<dbReference type="Pfam" id="PF01297">
    <property type="entry name" value="ZnuA"/>
    <property type="match status" value="1"/>
</dbReference>
<comment type="caution">
    <text evidence="5">The sequence shown here is derived from an EMBL/GenBank/DDBJ whole genome shotgun (WGS) entry which is preliminary data.</text>
</comment>
<dbReference type="Proteomes" id="UP001597478">
    <property type="component" value="Unassembled WGS sequence"/>
</dbReference>